<evidence type="ECO:0000313" key="8">
    <source>
        <dbReference type="Proteomes" id="UP000199433"/>
    </source>
</evidence>
<dbReference type="GO" id="GO:0005829">
    <property type="term" value="C:cytosol"/>
    <property type="evidence" value="ECO:0007669"/>
    <property type="project" value="TreeGrafter"/>
</dbReference>
<comment type="similarity">
    <text evidence="2">Belongs to the guanylate kinase family.</text>
</comment>
<dbReference type="GO" id="GO:0004385">
    <property type="term" value="F:GMP kinase activity"/>
    <property type="evidence" value="ECO:0007669"/>
    <property type="project" value="UniProtKB-EC"/>
</dbReference>
<evidence type="ECO:0000256" key="2">
    <source>
        <dbReference type="ARBA" id="ARBA00005790"/>
    </source>
</evidence>
<dbReference type="PANTHER" id="PTHR23117">
    <property type="entry name" value="GUANYLATE KINASE-RELATED"/>
    <property type="match status" value="1"/>
</dbReference>
<evidence type="ECO:0000256" key="3">
    <source>
        <dbReference type="ARBA" id="ARBA00022679"/>
    </source>
</evidence>
<keyword evidence="3" id="KW-0808">Transferase</keyword>
<dbReference type="CDD" id="cd00071">
    <property type="entry name" value="GMPK"/>
    <property type="match status" value="1"/>
</dbReference>
<dbReference type="EMBL" id="FNFK01000008">
    <property type="protein sequence ID" value="SDJ97077.1"/>
    <property type="molecule type" value="Genomic_DNA"/>
</dbReference>
<dbReference type="Gene3D" id="3.40.50.300">
    <property type="entry name" value="P-loop containing nucleotide triphosphate hydrolases"/>
    <property type="match status" value="1"/>
</dbReference>
<keyword evidence="4 7" id="KW-0418">Kinase</keyword>
<dbReference type="STRING" id="426701.SAMN04488098_100854"/>
<proteinExistence type="inferred from homology"/>
<dbReference type="RefSeq" id="WP_091265532.1">
    <property type="nucleotide sequence ID" value="NZ_FNFK01000008.1"/>
</dbReference>
<reference evidence="8" key="1">
    <citation type="submission" date="2016-10" db="EMBL/GenBank/DDBJ databases">
        <authorList>
            <person name="Varghese N."/>
            <person name="Submissions S."/>
        </authorList>
    </citation>
    <scope>NUCLEOTIDE SEQUENCE [LARGE SCALE GENOMIC DNA]</scope>
    <source>
        <strain evidence="8">DSM 19181</strain>
    </source>
</reference>
<dbReference type="InterPro" id="IPR027417">
    <property type="entry name" value="P-loop_NTPase"/>
</dbReference>
<dbReference type="PROSITE" id="PS00856">
    <property type="entry name" value="GUANYLATE_KINASE_1"/>
    <property type="match status" value="1"/>
</dbReference>
<evidence type="ECO:0000259" key="6">
    <source>
        <dbReference type="PROSITE" id="PS50052"/>
    </source>
</evidence>
<dbReference type="SUPFAM" id="SSF52540">
    <property type="entry name" value="P-loop containing nucleoside triphosphate hydrolases"/>
    <property type="match status" value="1"/>
</dbReference>
<dbReference type="PROSITE" id="PS50052">
    <property type="entry name" value="GUANYLATE_KINASE_2"/>
    <property type="match status" value="1"/>
</dbReference>
<evidence type="ECO:0000256" key="5">
    <source>
        <dbReference type="ARBA" id="ARBA00048594"/>
    </source>
</evidence>
<dbReference type="InterPro" id="IPR008145">
    <property type="entry name" value="GK/Ca_channel_bsu"/>
</dbReference>
<protein>
    <submittedName>
        <fullName evidence="7">Guanylate kinase</fullName>
    </submittedName>
</protein>
<sequence>MTNDNRIIVLVGPSGSGKTTVGDLLTKRGIPKLVTTTTREPREGEIDGVDYYFRKVEELDSDDFVEQTVYNQKLYGLTKKEVTEALKNKRVVHVSLDKNGARAMKETFPKETVVVFIYVSTEEMKKRMRNRGDSEQKICERLSFSRQTDELKPLEEADLIIENKSVENTVDKILSLISKKSDQPMTENED</sequence>
<dbReference type="Pfam" id="PF00625">
    <property type="entry name" value="Guanylate_kin"/>
    <property type="match status" value="1"/>
</dbReference>
<dbReference type="PANTHER" id="PTHR23117:SF13">
    <property type="entry name" value="GUANYLATE KINASE"/>
    <property type="match status" value="1"/>
</dbReference>
<evidence type="ECO:0000256" key="4">
    <source>
        <dbReference type="ARBA" id="ARBA00022777"/>
    </source>
</evidence>
<dbReference type="InterPro" id="IPR008144">
    <property type="entry name" value="Guanylate_kin-like_dom"/>
</dbReference>
<dbReference type="InterPro" id="IPR020590">
    <property type="entry name" value="Guanylate_kinase_CS"/>
</dbReference>
<keyword evidence="8" id="KW-1185">Reference proteome</keyword>
<dbReference type="AlphaFoldDB" id="A0A1G8Y301"/>
<accession>A0A1G8Y301</accession>
<dbReference type="OrthoDB" id="1033810at2"/>
<evidence type="ECO:0000313" key="7">
    <source>
        <dbReference type="EMBL" id="SDJ97077.1"/>
    </source>
</evidence>
<gene>
    <name evidence="7" type="ORF">SAMN04488098_100854</name>
</gene>
<dbReference type="SMART" id="SM00072">
    <property type="entry name" value="GuKc"/>
    <property type="match status" value="1"/>
</dbReference>
<feature type="domain" description="Guanylate kinase-like" evidence="6">
    <location>
        <begin position="5"/>
        <end position="178"/>
    </location>
</feature>
<dbReference type="PRINTS" id="PR01100">
    <property type="entry name" value="SHIKIMTKNASE"/>
</dbReference>
<dbReference type="Proteomes" id="UP000199433">
    <property type="component" value="Unassembled WGS sequence"/>
</dbReference>
<comment type="catalytic activity">
    <reaction evidence="5">
        <text>GMP + ATP = GDP + ADP</text>
        <dbReference type="Rhea" id="RHEA:20780"/>
        <dbReference type="ChEBI" id="CHEBI:30616"/>
        <dbReference type="ChEBI" id="CHEBI:58115"/>
        <dbReference type="ChEBI" id="CHEBI:58189"/>
        <dbReference type="ChEBI" id="CHEBI:456216"/>
        <dbReference type="EC" id="2.7.4.8"/>
    </reaction>
</comment>
<evidence type="ECO:0000256" key="1">
    <source>
        <dbReference type="ARBA" id="ARBA00003531"/>
    </source>
</evidence>
<comment type="function">
    <text evidence="1">Essential for recycling GMP and indirectly, cGMP.</text>
</comment>
<organism evidence="7 8">
    <name type="scientific">Alkalibacterium thalassium</name>
    <dbReference type="NCBI Taxonomy" id="426701"/>
    <lineage>
        <taxon>Bacteria</taxon>
        <taxon>Bacillati</taxon>
        <taxon>Bacillota</taxon>
        <taxon>Bacilli</taxon>
        <taxon>Lactobacillales</taxon>
        <taxon>Carnobacteriaceae</taxon>
        <taxon>Alkalibacterium</taxon>
    </lineage>
</organism>
<name>A0A1G8Y301_9LACT</name>